<proteinExistence type="inferred from homology"/>
<dbReference type="InterPro" id="IPR003362">
    <property type="entry name" value="Bact_transf"/>
</dbReference>
<dbReference type="PANTHER" id="PTHR30576">
    <property type="entry name" value="COLANIC BIOSYNTHESIS UDP-GLUCOSE LIPID CARRIER TRANSFERASE"/>
    <property type="match status" value="1"/>
</dbReference>
<keyword evidence="4 10" id="KW-0808">Transferase</keyword>
<dbReference type="AlphaFoldDB" id="A0A1Z4GKV8"/>
<evidence type="ECO:0000256" key="5">
    <source>
        <dbReference type="ARBA" id="ARBA00022692"/>
    </source>
</evidence>
<dbReference type="EMBL" id="AP018174">
    <property type="protein sequence ID" value="BAY17988.1"/>
    <property type="molecule type" value="Genomic_DNA"/>
</dbReference>
<evidence type="ECO:0000256" key="1">
    <source>
        <dbReference type="ARBA" id="ARBA00004236"/>
    </source>
</evidence>
<evidence type="ECO:0000313" key="10">
    <source>
        <dbReference type="EMBL" id="BAY17988.1"/>
    </source>
</evidence>
<protein>
    <submittedName>
        <fullName evidence="10">Sugar transferase</fullName>
    </submittedName>
</protein>
<keyword evidence="11" id="KW-1185">Reference proteome</keyword>
<evidence type="ECO:0000256" key="4">
    <source>
        <dbReference type="ARBA" id="ARBA00022679"/>
    </source>
</evidence>
<accession>A0A1Z4GKV8</accession>
<dbReference type="PANTHER" id="PTHR30576:SF4">
    <property type="entry name" value="UNDECAPRENYL-PHOSPHATE GALACTOSE PHOSPHOTRANSFERASE"/>
    <property type="match status" value="1"/>
</dbReference>
<evidence type="ECO:0000256" key="7">
    <source>
        <dbReference type="ARBA" id="ARBA00023136"/>
    </source>
</evidence>
<evidence type="ECO:0000256" key="3">
    <source>
        <dbReference type="ARBA" id="ARBA00022475"/>
    </source>
</evidence>
<evidence type="ECO:0000256" key="8">
    <source>
        <dbReference type="SAM" id="Phobius"/>
    </source>
</evidence>
<dbReference type="NCBIfam" id="NF045514">
    <property type="entry name" value="glycotran_HepC"/>
    <property type="match status" value="1"/>
</dbReference>
<feature type="transmembrane region" description="Helical" evidence="8">
    <location>
        <begin position="132"/>
        <end position="156"/>
    </location>
</feature>
<evidence type="ECO:0000313" key="11">
    <source>
        <dbReference type="Proteomes" id="UP000218287"/>
    </source>
</evidence>
<evidence type="ECO:0000256" key="6">
    <source>
        <dbReference type="ARBA" id="ARBA00022989"/>
    </source>
</evidence>
<keyword evidence="7 8" id="KW-0472">Membrane</keyword>
<evidence type="ECO:0000256" key="2">
    <source>
        <dbReference type="ARBA" id="ARBA00006464"/>
    </source>
</evidence>
<dbReference type="Proteomes" id="UP000218287">
    <property type="component" value="Chromosome"/>
</dbReference>
<sequence>MNHLRDQQFTIVLIQRHMTSSLVRTLQTTYSETPQSTSYCTLQWRRGQLLVKSPDKLQQPYLPALTNQQLLIDCLKHSPVNLVSVDPKIGEHWVKFWADACKEAHKPMFLYGSSENLLFKQNSQPWRWFLRIIDWIAALVMLLLLTPVIVVLLVLMQINSPESLFSGEWYVGERGKLFQAIKFSTKSKRSVTPLGRWMRQYGLENLPQLFNILRGDMSFMRSRCWTLETAVRLSTEAQMQLNQLPVITNSWSVQAESNLIINNS</sequence>
<feature type="domain" description="Bacterial sugar transferase" evidence="9">
    <location>
        <begin position="131"/>
        <end position="256"/>
    </location>
</feature>
<name>A0A1Z4GKV8_9CYAN</name>
<keyword evidence="3" id="KW-1003">Cell membrane</keyword>
<evidence type="ECO:0000259" key="9">
    <source>
        <dbReference type="Pfam" id="PF02397"/>
    </source>
</evidence>
<organism evidence="10 11">
    <name type="scientific">Anabaenopsis circularis NIES-21</name>
    <dbReference type="NCBI Taxonomy" id="1085406"/>
    <lineage>
        <taxon>Bacteria</taxon>
        <taxon>Bacillati</taxon>
        <taxon>Cyanobacteriota</taxon>
        <taxon>Cyanophyceae</taxon>
        <taxon>Nostocales</taxon>
        <taxon>Nodulariaceae</taxon>
        <taxon>Anabaenopsis</taxon>
    </lineage>
</organism>
<dbReference type="Pfam" id="PF02397">
    <property type="entry name" value="Bac_transf"/>
    <property type="match status" value="1"/>
</dbReference>
<dbReference type="GO" id="GO:0005886">
    <property type="term" value="C:plasma membrane"/>
    <property type="evidence" value="ECO:0007669"/>
    <property type="project" value="UniProtKB-SubCell"/>
</dbReference>
<gene>
    <name evidence="10" type="ORF">NIES21_38310</name>
</gene>
<reference evidence="10 11" key="1">
    <citation type="submission" date="2017-06" db="EMBL/GenBank/DDBJ databases">
        <title>Genome sequencing of cyanobaciteial culture collection at National Institute for Environmental Studies (NIES).</title>
        <authorList>
            <person name="Hirose Y."/>
            <person name="Shimura Y."/>
            <person name="Fujisawa T."/>
            <person name="Nakamura Y."/>
            <person name="Kawachi M."/>
        </authorList>
    </citation>
    <scope>NUCLEOTIDE SEQUENCE [LARGE SCALE GENOMIC DNA]</scope>
    <source>
        <strain evidence="10 11">NIES-21</strain>
    </source>
</reference>
<dbReference type="GO" id="GO:0016780">
    <property type="term" value="F:phosphotransferase activity, for other substituted phosphate groups"/>
    <property type="evidence" value="ECO:0007669"/>
    <property type="project" value="TreeGrafter"/>
</dbReference>
<comment type="similarity">
    <text evidence="2">Belongs to the bacterial sugar transferase family.</text>
</comment>
<keyword evidence="5 8" id="KW-0812">Transmembrane</keyword>
<keyword evidence="6 8" id="KW-1133">Transmembrane helix</keyword>
<comment type="subcellular location">
    <subcellularLocation>
        <location evidence="1">Cell membrane</location>
    </subcellularLocation>
</comment>